<dbReference type="InterPro" id="IPR013761">
    <property type="entry name" value="SAM/pointed_sf"/>
</dbReference>
<dbReference type="Proteomes" id="UP000694389">
    <property type="component" value="Unassembled WGS sequence"/>
</dbReference>
<evidence type="ECO:0000313" key="3">
    <source>
        <dbReference type="Ensembl" id="ENSDLAP00005069446.1"/>
    </source>
</evidence>
<evidence type="ECO:0000259" key="2">
    <source>
        <dbReference type="Pfam" id="PF00350"/>
    </source>
</evidence>
<reference evidence="3" key="1">
    <citation type="submission" date="2025-08" db="UniProtKB">
        <authorList>
            <consortium name="Ensembl"/>
        </authorList>
    </citation>
    <scope>IDENTIFICATION</scope>
</reference>
<dbReference type="GeneTree" id="ENSGT00390000007091"/>
<dbReference type="PANTHER" id="PTHR47308:SF1">
    <property type="entry name" value="NUCLEAR GTPASE SLIP-GC"/>
    <property type="match status" value="1"/>
</dbReference>
<name>A0A8P4KAW8_DICLA</name>
<dbReference type="AlphaFoldDB" id="A0A8P4KAW8"/>
<feature type="region of interest" description="Disordered" evidence="1">
    <location>
        <begin position="63"/>
        <end position="128"/>
    </location>
</feature>
<feature type="compositionally biased region" description="Polar residues" evidence="1">
    <location>
        <begin position="63"/>
        <end position="77"/>
    </location>
</feature>
<dbReference type="GO" id="GO:0003924">
    <property type="term" value="F:GTPase activity"/>
    <property type="evidence" value="ECO:0007669"/>
    <property type="project" value="TreeGrafter"/>
</dbReference>
<dbReference type="PANTHER" id="PTHR47308">
    <property type="entry name" value="NUCLEAR GTPASE SLIP-GC"/>
    <property type="match status" value="1"/>
</dbReference>
<protein>
    <recommendedName>
        <fullName evidence="2">Dynamin N-terminal domain-containing protein</fullName>
    </recommendedName>
</protein>
<organism evidence="3 4">
    <name type="scientific">Dicentrarchus labrax</name>
    <name type="common">European seabass</name>
    <name type="synonym">Morone labrax</name>
    <dbReference type="NCBI Taxonomy" id="13489"/>
    <lineage>
        <taxon>Eukaryota</taxon>
        <taxon>Metazoa</taxon>
        <taxon>Chordata</taxon>
        <taxon>Craniata</taxon>
        <taxon>Vertebrata</taxon>
        <taxon>Euteleostomi</taxon>
        <taxon>Actinopterygii</taxon>
        <taxon>Neopterygii</taxon>
        <taxon>Teleostei</taxon>
        <taxon>Neoteleostei</taxon>
        <taxon>Acanthomorphata</taxon>
        <taxon>Eupercaria</taxon>
        <taxon>Moronidae</taxon>
        <taxon>Dicentrarchus</taxon>
    </lineage>
</organism>
<feature type="compositionally biased region" description="Polar residues" evidence="1">
    <location>
        <begin position="273"/>
        <end position="295"/>
    </location>
</feature>
<dbReference type="Pfam" id="PF00350">
    <property type="entry name" value="Dynamin_N"/>
    <property type="match status" value="1"/>
</dbReference>
<dbReference type="InterPro" id="IPR053082">
    <property type="entry name" value="Nuclear_GTPase_SLIP-GC"/>
</dbReference>
<feature type="compositionally biased region" description="Polar residues" evidence="1">
    <location>
        <begin position="168"/>
        <end position="182"/>
    </location>
</feature>
<dbReference type="SUPFAM" id="SSF52540">
    <property type="entry name" value="P-loop containing nucleoside triphosphate hydrolases"/>
    <property type="match status" value="1"/>
</dbReference>
<dbReference type="Ensembl" id="ENSDLAT00005071976.1">
    <property type="protein sequence ID" value="ENSDLAP00005069446.1"/>
    <property type="gene ID" value="ENSDLAG00005029753.1"/>
</dbReference>
<reference evidence="3" key="2">
    <citation type="submission" date="2025-09" db="UniProtKB">
        <authorList>
            <consortium name="Ensembl"/>
        </authorList>
    </citation>
    <scope>IDENTIFICATION</scope>
</reference>
<dbReference type="Gene3D" id="3.40.50.300">
    <property type="entry name" value="P-loop containing nucleotide triphosphate hydrolases"/>
    <property type="match status" value="2"/>
</dbReference>
<proteinExistence type="predicted"/>
<feature type="region of interest" description="Disordered" evidence="1">
    <location>
        <begin position="273"/>
        <end position="321"/>
    </location>
</feature>
<feature type="domain" description="Dynamin N-terminal" evidence="2">
    <location>
        <begin position="368"/>
        <end position="591"/>
    </location>
</feature>
<keyword evidence="4" id="KW-1185">Reference proteome</keyword>
<dbReference type="Gene3D" id="1.10.150.50">
    <property type="entry name" value="Transcription Factor, Ets-1"/>
    <property type="match status" value="1"/>
</dbReference>
<dbReference type="InterPro" id="IPR045063">
    <property type="entry name" value="Dynamin_N"/>
</dbReference>
<feature type="region of interest" description="Disordered" evidence="1">
    <location>
        <begin position="167"/>
        <end position="233"/>
    </location>
</feature>
<dbReference type="InterPro" id="IPR027417">
    <property type="entry name" value="P-loop_NTPase"/>
</dbReference>
<accession>A0A8P4KAW8</accession>
<evidence type="ECO:0000256" key="1">
    <source>
        <dbReference type="SAM" id="MobiDB-lite"/>
    </source>
</evidence>
<sequence>MDVFVHNKLTEWGLSEWIERFKAERITKKSLYCLDNEDIANLIPAMGPRAIFKEQLKLLKKAQNPTTQRTVDSSAQCKQEHKGPGDSPKVWPSTSGTSDKGKIKLQPSGRQSPTIKRRRDTTPGSFTGERIKKESLYCVRNQGITNLIPKKDPTAIFKKQLQLIPKAQNPTTQRTVDSSAQCKQEHKGPGDSPKVWLSTSGTSDKGKIKLQPSGRQSPTIKRRRDTTPGSFTGERIKKESLYCVRNQGITNLIPKKDPTAIFKKQLQLIPKAQNPTTQGTVDSSAQVWPSTSGTSDKGKRKLEPSESPTSKRRRDTTPGSFTEEIILSDVKEIMKRVRERIPNQGNQKLNKFLKDKIGELETDKRETVGVFGKTGAGKSSLINAVIGEKNLLPSGRVSACTSVMIKVEANLHSPMYEADIEFITKEEWKDELLSLHSFLEENAAQENEDDDDYRDFVEKLSALYGEEWKNKSPENLMDYKYFKEIPEFYISSKKRLKCKSAKELSAEFVRYTRSDSTDGEDKDLKSWYWPLVKCVTIRVPNNDLLKHVTLVDLPGNGDRNKSRDKMWKEVVGNCSTVWIVTDINRAAAEKEPWEILKSACSLMGNGGQCQQIHFICTKSDVIEDSDDLSAADVRALILKENSKAKDKVREEFSKLNKIKTYFSDESFQVFTVSSKEFLKKKRLNADDTEIPKLQSFLQNLNDSHSKTLNYVSGAYGILSLIQGASCREVASGKPEVCTDLEEHMRKELDKVRKPMEEAYEAFEKCLSQGVEQSKLSCESVVESVLYPSGVSGGGFHRILKCVVLNNGTYKPKSGTVKQINLNVDLASYLTDSIDEEFRKTFPNERKNGPLNGVINTFSLETERLIEKYKDVELQLIFFKTEEEKIRTILNQIIRERKKKIYSSLMTTIEKAMQECYKKAAIFTGPGSLKNMRDTIEKHVHDSKNIMFQQAKDKMLNQLRWLKEDILEKLETTMQKSINHSLKTDGDSILDVTVELEEVKKHYNELMGPDEETLT</sequence>
<evidence type="ECO:0000313" key="4">
    <source>
        <dbReference type="Proteomes" id="UP000694389"/>
    </source>
</evidence>